<keyword evidence="2" id="KW-0812">Transmembrane</keyword>
<dbReference type="Proteomes" id="UP000006860">
    <property type="component" value="Chromosome"/>
</dbReference>
<proteinExistence type="predicted"/>
<name>F0SK22_RUBBR</name>
<keyword evidence="2" id="KW-1133">Transmembrane helix</keyword>
<protein>
    <submittedName>
        <fullName evidence="3">Uncharacterized protein</fullName>
    </submittedName>
</protein>
<feature type="compositionally biased region" description="Polar residues" evidence="1">
    <location>
        <begin position="303"/>
        <end position="322"/>
    </location>
</feature>
<feature type="region of interest" description="Disordered" evidence="1">
    <location>
        <begin position="418"/>
        <end position="464"/>
    </location>
</feature>
<dbReference type="AlphaFoldDB" id="F0SK22"/>
<dbReference type="KEGG" id="pbs:Plabr_2146"/>
<dbReference type="HOGENOM" id="CLU_496854_0_0_0"/>
<dbReference type="EMBL" id="CP002546">
    <property type="protein sequence ID" value="ADY59749.1"/>
    <property type="molecule type" value="Genomic_DNA"/>
</dbReference>
<evidence type="ECO:0000256" key="2">
    <source>
        <dbReference type="SAM" id="Phobius"/>
    </source>
</evidence>
<evidence type="ECO:0000313" key="3">
    <source>
        <dbReference type="EMBL" id="ADY59749.1"/>
    </source>
</evidence>
<organism evidence="3 4">
    <name type="scientific">Rubinisphaera brasiliensis (strain ATCC 49424 / DSM 5305 / JCM 21570 / IAM 15109 / NBRC 103401 / IFAM 1448)</name>
    <name type="common">Planctomyces brasiliensis</name>
    <dbReference type="NCBI Taxonomy" id="756272"/>
    <lineage>
        <taxon>Bacteria</taxon>
        <taxon>Pseudomonadati</taxon>
        <taxon>Planctomycetota</taxon>
        <taxon>Planctomycetia</taxon>
        <taxon>Planctomycetales</taxon>
        <taxon>Planctomycetaceae</taxon>
        <taxon>Rubinisphaera</taxon>
    </lineage>
</organism>
<keyword evidence="2" id="KW-0472">Membrane</keyword>
<evidence type="ECO:0000256" key="1">
    <source>
        <dbReference type="SAM" id="MobiDB-lite"/>
    </source>
</evidence>
<gene>
    <name evidence="3" type="ordered locus">Plabr_2146</name>
</gene>
<evidence type="ECO:0000313" key="4">
    <source>
        <dbReference type="Proteomes" id="UP000006860"/>
    </source>
</evidence>
<reference evidence="4" key="1">
    <citation type="submission" date="2011-02" db="EMBL/GenBank/DDBJ databases">
        <title>The complete genome of Planctomyces brasiliensis DSM 5305.</title>
        <authorList>
            <person name="Lucas S."/>
            <person name="Copeland A."/>
            <person name="Lapidus A."/>
            <person name="Bruce D."/>
            <person name="Goodwin L."/>
            <person name="Pitluck S."/>
            <person name="Kyrpides N."/>
            <person name="Mavromatis K."/>
            <person name="Pagani I."/>
            <person name="Ivanova N."/>
            <person name="Ovchinnikova G."/>
            <person name="Lu M."/>
            <person name="Detter J.C."/>
            <person name="Han C."/>
            <person name="Land M."/>
            <person name="Hauser L."/>
            <person name="Markowitz V."/>
            <person name="Cheng J.-F."/>
            <person name="Hugenholtz P."/>
            <person name="Woyke T."/>
            <person name="Wu D."/>
            <person name="Tindall B."/>
            <person name="Pomrenke H.G."/>
            <person name="Brambilla E."/>
            <person name="Klenk H.-P."/>
            <person name="Eisen J.A."/>
        </authorList>
    </citation>
    <scope>NUCLEOTIDE SEQUENCE [LARGE SCALE GENOMIC DNA]</scope>
    <source>
        <strain evidence="4">ATCC 49424 / DSM 5305 / JCM 21570 / NBRC 103401 / IFAM 1448</strain>
    </source>
</reference>
<sequence length="548" mass="57725">MKNVSIFRAARPRRGLISSAMVCLLFSGCMGQKHSLPSFSWKQSSETSEKVEAAAEKTTPVAAEKDLMHVALNDPAAMGQEPSLGQSDILQASGEMSADGSKTTLAGGEDVNWDEIDAAFQSPSESAPEEAPLDVDDNLEEFEGVIASVDQGQSHLDALKQSLDELNQQEATRAGSVYLGNVSESTWGNTAQASAEQPALGKTELVNHETEQVEPFPTGLGSPAGSGTEEGPLEKARLLVEKSRNLIQQNNLRAATAVAQSAQAMLQRTQTALTPGEVTPEQVLADIAARQAAHEQRLAHQQAMAQNQQVASSGTAHNSEPQQPVPVKIDLSRDWVNTDADLKNEGQDELKAFAQATVQANRPASLPVISPGSGFVPNSDPMHVSEAESDVLQAPAVEDTLATPADISDVVRLGDLPTDSSAAPFVLSGDSKVDDEAPTYEPSSAPPLHLGNADPAPSLGGGSAPMLIAPGGMAPSLSDDAAEIDEFAADFANVTQDTPPALDEAPLLIDEAELRDEPQKEKGMSRMNMLLIAGGIVAGVLLFSRWKR</sequence>
<feature type="region of interest" description="Disordered" evidence="1">
    <location>
        <begin position="300"/>
        <end position="327"/>
    </location>
</feature>
<keyword evidence="4" id="KW-1185">Reference proteome</keyword>
<accession>F0SK22</accession>
<dbReference type="OrthoDB" id="9842551at2"/>
<dbReference type="RefSeq" id="WP_013628474.1">
    <property type="nucleotide sequence ID" value="NC_015174.1"/>
</dbReference>
<dbReference type="PROSITE" id="PS51257">
    <property type="entry name" value="PROKAR_LIPOPROTEIN"/>
    <property type="match status" value="1"/>
</dbReference>
<feature type="transmembrane region" description="Helical" evidence="2">
    <location>
        <begin position="527"/>
        <end position="544"/>
    </location>
</feature>